<dbReference type="EMBL" id="JABBNB010000001">
    <property type="protein sequence ID" value="NMN99810.1"/>
    <property type="molecule type" value="Genomic_DNA"/>
</dbReference>
<comment type="similarity">
    <text evidence="7">Belongs to the CobB/CbiA family.</text>
</comment>
<dbReference type="EC" id="6.3.5.9" evidence="7"/>
<dbReference type="PROSITE" id="PS51274">
    <property type="entry name" value="GATASE_COBBQ"/>
    <property type="match status" value="1"/>
</dbReference>
<dbReference type="Gene3D" id="3.40.50.880">
    <property type="match status" value="1"/>
</dbReference>
<proteinExistence type="inferred from homology"/>
<dbReference type="PANTHER" id="PTHR43873:SF1">
    <property type="entry name" value="COBYRINATE A,C-DIAMIDE SYNTHASE"/>
    <property type="match status" value="1"/>
</dbReference>
<keyword evidence="11" id="KW-1185">Reference proteome</keyword>
<dbReference type="PANTHER" id="PTHR43873">
    <property type="entry name" value="COBYRINATE A,C-DIAMIDE SYNTHASE"/>
    <property type="match status" value="1"/>
</dbReference>
<dbReference type="Pfam" id="PF07685">
    <property type="entry name" value="GATase_3"/>
    <property type="match status" value="1"/>
</dbReference>
<dbReference type="InterPro" id="IPR029062">
    <property type="entry name" value="Class_I_gatase-like"/>
</dbReference>
<keyword evidence="2 7" id="KW-0436">Ligase</keyword>
<evidence type="ECO:0000256" key="1">
    <source>
        <dbReference type="ARBA" id="ARBA00001946"/>
    </source>
</evidence>
<evidence type="ECO:0000256" key="2">
    <source>
        <dbReference type="ARBA" id="ARBA00022598"/>
    </source>
</evidence>
<dbReference type="CDD" id="cd05388">
    <property type="entry name" value="CobB_N"/>
    <property type="match status" value="1"/>
</dbReference>
<dbReference type="GO" id="GO:0005524">
    <property type="term" value="F:ATP binding"/>
    <property type="evidence" value="ECO:0007669"/>
    <property type="project" value="UniProtKB-UniRule"/>
</dbReference>
<name>A0A848KUF4_9ACTN</name>
<evidence type="ECO:0000256" key="4">
    <source>
        <dbReference type="ARBA" id="ARBA00022840"/>
    </source>
</evidence>
<sequence length="463" mass="47317">MTSTPAVVIAAPSSGSGKTTVTTGLIAALRRAGRKVAPFKVGPDFIDPGYHSVAADRPGRNLDPNLVGVERISPLFAAGCVGADIAVVEGVMGLFDGRIAADGHSTSTGGFGSTAQVASILGAPVVLVVDAAGHSQSLAALLHGFATFDSTVTIAGVILNRVGSPRHESVLRAACAQVGLPVLGAVRRNGELSVPSRHLGLIPAAERAPQARDAVDAMAAAMGAGVDLAAIEATARQRRQRDGAPWSAPDAVGEPVRARPVIAMAGGAAFTFGYAEHAELLRAAGADVVTVDPLHDRLPEGAAGVVIGGGFPEEYAEQLAGNVGLRDDLREHARRGGVIHGECAGYLYLCAALDDQPMSGVLDATGTFSPALTLGYRDAVCLRDNVLYRAGERVTGHEFHRSTVHGVGDAAWGWRSDVGSVTDGLVADGVHGSFLHVHPAGAPSAVARFVAAAAAYRAHDDHG</sequence>
<dbReference type="InterPro" id="IPR011698">
    <property type="entry name" value="GATase_3"/>
</dbReference>
<evidence type="ECO:0000313" key="11">
    <source>
        <dbReference type="Proteomes" id="UP000550729"/>
    </source>
</evidence>
<dbReference type="UniPathway" id="UPA00148">
    <property type="reaction ID" value="UER00220"/>
</dbReference>
<comment type="domain">
    <text evidence="7">Comprises of two domains. The C-terminal domain contains the binding site for glutamine and catalyzes the hydrolysis of this substrate to glutamate and ammonia. The N-terminal domain is anticipated to bind ATP and hydrogenobyrinate and catalyzes the ultimate synthesis of the diamide product. The ammonia produced via the glutaminase domain is probably translocated to the adjacent domain via a molecular tunnel, where it reacts with an activated intermediate.</text>
</comment>
<dbReference type="Gene3D" id="3.40.50.300">
    <property type="entry name" value="P-loop containing nucleotide triphosphate hydrolases"/>
    <property type="match status" value="2"/>
</dbReference>
<reference evidence="10 11" key="1">
    <citation type="submission" date="2020-04" db="EMBL/GenBank/DDBJ databases">
        <title>Gordonia sp. nov. TBRC 11910.</title>
        <authorList>
            <person name="Suriyachadkun C."/>
        </authorList>
    </citation>
    <scope>NUCLEOTIDE SEQUENCE [LARGE SCALE GENOMIC DNA]</scope>
    <source>
        <strain evidence="10 11">TBRC 11910</strain>
    </source>
</reference>
<dbReference type="Pfam" id="PF01656">
    <property type="entry name" value="CbiA"/>
    <property type="match status" value="1"/>
</dbReference>
<feature type="domain" description="CobB/CobQ-like glutamine amidotransferase" evidence="9">
    <location>
        <begin position="266"/>
        <end position="438"/>
    </location>
</feature>
<comment type="miscellaneous">
    <text evidence="7">The a and c carboxylates of hydrogenobyrinate are activated for nucleophilic attack via formation of a phosphorylated intermediate by ATP. CobB catalyzes first the amidation of the c-carboxylate, and then that of the a-carboxylate.</text>
</comment>
<dbReference type="HAMAP" id="MF_00027">
    <property type="entry name" value="CobB_CbiA"/>
    <property type="match status" value="1"/>
</dbReference>
<comment type="function">
    <text evidence="7">Catalyzes the ATP-dependent amidation of the two carboxylate groups at positions a and c of hydrogenobyrinate, using either L-glutamine or ammonia as the nitrogen source.</text>
</comment>
<dbReference type="GO" id="GO:0042242">
    <property type="term" value="F:cobyrinic acid a,c-diamide synthase activity"/>
    <property type="evidence" value="ECO:0007669"/>
    <property type="project" value="InterPro"/>
</dbReference>
<feature type="domain" description="CobQ/CobB/MinD/ParA nucleotide binding" evidence="8">
    <location>
        <begin position="7"/>
        <end position="198"/>
    </location>
</feature>
<dbReference type="GO" id="GO:0009236">
    <property type="term" value="P:cobalamin biosynthetic process"/>
    <property type="evidence" value="ECO:0007669"/>
    <property type="project" value="UniProtKB-UniRule"/>
</dbReference>
<dbReference type="NCBIfam" id="NF002204">
    <property type="entry name" value="PRK01077.1"/>
    <property type="match status" value="1"/>
</dbReference>
<dbReference type="AlphaFoldDB" id="A0A848KUF4"/>
<dbReference type="InterPro" id="IPR027417">
    <property type="entry name" value="P-loop_NTPase"/>
</dbReference>
<keyword evidence="6 7" id="KW-0315">Glutamine amidotransferase</keyword>
<evidence type="ECO:0000256" key="7">
    <source>
        <dbReference type="HAMAP-Rule" id="MF_00027"/>
    </source>
</evidence>
<evidence type="ECO:0000259" key="9">
    <source>
        <dbReference type="Pfam" id="PF07685"/>
    </source>
</evidence>
<protein>
    <recommendedName>
        <fullName evidence="7">Hydrogenobyrinate a,c-diamide synthase</fullName>
        <ecNumber evidence="7">6.3.5.9</ecNumber>
    </recommendedName>
    <alternativeName>
        <fullName evidence="7">Hydrogenobyrinic acid a,c-diamide synthase</fullName>
    </alternativeName>
</protein>
<organism evidence="10 11">
    <name type="scientific">Gordonia asplenii</name>
    <dbReference type="NCBI Taxonomy" id="2725283"/>
    <lineage>
        <taxon>Bacteria</taxon>
        <taxon>Bacillati</taxon>
        <taxon>Actinomycetota</taxon>
        <taxon>Actinomycetes</taxon>
        <taxon>Mycobacteriales</taxon>
        <taxon>Gordoniaceae</taxon>
        <taxon>Gordonia</taxon>
    </lineage>
</organism>
<keyword evidence="3 7" id="KW-0547">Nucleotide-binding</keyword>
<evidence type="ECO:0000256" key="3">
    <source>
        <dbReference type="ARBA" id="ARBA00022741"/>
    </source>
</evidence>
<comment type="pathway">
    <text evidence="7">Cofactor biosynthesis; adenosylcobalamin biosynthesis; cob(II)yrinate a,c-diamide from precorrin-2 (aerobic route): step 9/10.</text>
</comment>
<dbReference type="Proteomes" id="UP000550729">
    <property type="component" value="Unassembled WGS sequence"/>
</dbReference>
<keyword evidence="4 7" id="KW-0067">ATP-binding</keyword>
<dbReference type="RefSeq" id="WP_170192304.1">
    <property type="nucleotide sequence ID" value="NZ_JABBNB010000001.1"/>
</dbReference>
<evidence type="ECO:0000256" key="5">
    <source>
        <dbReference type="ARBA" id="ARBA00022842"/>
    </source>
</evidence>
<comment type="cofactor">
    <cofactor evidence="1 7">
        <name>Mg(2+)</name>
        <dbReference type="ChEBI" id="CHEBI:18420"/>
    </cofactor>
</comment>
<accession>A0A848KUF4</accession>
<evidence type="ECO:0000313" key="10">
    <source>
        <dbReference type="EMBL" id="NMN99810.1"/>
    </source>
</evidence>
<dbReference type="NCBIfam" id="TIGR00379">
    <property type="entry name" value="cobB"/>
    <property type="match status" value="1"/>
</dbReference>
<feature type="active site" description="Nucleophile" evidence="7">
    <location>
        <position position="343"/>
    </location>
</feature>
<dbReference type="SUPFAM" id="SSF52317">
    <property type="entry name" value="Class I glutamine amidotransferase-like"/>
    <property type="match status" value="1"/>
</dbReference>
<keyword evidence="7" id="KW-0169">Cobalamin biosynthesis</keyword>
<evidence type="ECO:0000256" key="6">
    <source>
        <dbReference type="ARBA" id="ARBA00022962"/>
    </source>
</evidence>
<dbReference type="InterPro" id="IPR002586">
    <property type="entry name" value="CobQ/CobB/MinD/ParA_Nub-bd_dom"/>
</dbReference>
<dbReference type="GO" id="GO:0043802">
    <property type="term" value="F:hydrogenobyrinic acid a,c-diamide synthase (glutamine-hydrolysing) activity"/>
    <property type="evidence" value="ECO:0007669"/>
    <property type="project" value="UniProtKB-UniRule"/>
</dbReference>
<gene>
    <name evidence="7" type="primary">cobB</name>
    <name evidence="10" type="ORF">HH308_01095</name>
</gene>
<comment type="catalytic activity">
    <reaction evidence="7">
        <text>hydrogenobyrinate + 2 L-glutamine + 2 ATP + 2 H2O = hydrogenobyrinate a,c-diamide + 2 L-glutamate + 2 ADP + 2 phosphate + 2 H(+)</text>
        <dbReference type="Rhea" id="RHEA:12544"/>
        <dbReference type="ChEBI" id="CHEBI:15377"/>
        <dbReference type="ChEBI" id="CHEBI:15378"/>
        <dbReference type="ChEBI" id="CHEBI:29985"/>
        <dbReference type="ChEBI" id="CHEBI:30616"/>
        <dbReference type="ChEBI" id="CHEBI:43474"/>
        <dbReference type="ChEBI" id="CHEBI:58359"/>
        <dbReference type="ChEBI" id="CHEBI:77873"/>
        <dbReference type="ChEBI" id="CHEBI:77874"/>
        <dbReference type="ChEBI" id="CHEBI:456216"/>
        <dbReference type="EC" id="6.3.5.9"/>
    </reaction>
</comment>
<evidence type="ECO:0000259" key="8">
    <source>
        <dbReference type="Pfam" id="PF01656"/>
    </source>
</evidence>
<feature type="site" description="Increases nucleophilicity of active site Cys" evidence="7">
    <location>
        <position position="436"/>
    </location>
</feature>
<keyword evidence="5 7" id="KW-0460">Magnesium</keyword>
<dbReference type="SUPFAM" id="SSF52540">
    <property type="entry name" value="P-loop containing nucleoside triphosphate hydrolases"/>
    <property type="match status" value="1"/>
</dbReference>
<dbReference type="InterPro" id="IPR004484">
    <property type="entry name" value="CbiA/CobB_synth"/>
</dbReference>
<comment type="caution">
    <text evidence="10">The sequence shown here is derived from an EMBL/GenBank/DDBJ whole genome shotgun (WGS) entry which is preliminary data.</text>
</comment>